<organism evidence="5 6">
    <name type="scientific">Globisporangium ultimum (strain ATCC 200006 / CBS 805.95 / DAOM BR144)</name>
    <name type="common">Pythium ultimum</name>
    <dbReference type="NCBI Taxonomy" id="431595"/>
    <lineage>
        <taxon>Eukaryota</taxon>
        <taxon>Sar</taxon>
        <taxon>Stramenopiles</taxon>
        <taxon>Oomycota</taxon>
        <taxon>Peronosporomycetes</taxon>
        <taxon>Pythiales</taxon>
        <taxon>Pythiaceae</taxon>
        <taxon>Globisporangium</taxon>
    </lineage>
</organism>
<feature type="region of interest" description="Disordered" evidence="4">
    <location>
        <begin position="1291"/>
        <end position="1310"/>
    </location>
</feature>
<dbReference type="SUPFAM" id="SSF48452">
    <property type="entry name" value="TPR-like"/>
    <property type="match status" value="4"/>
</dbReference>
<dbReference type="Proteomes" id="UP000019132">
    <property type="component" value="Unassembled WGS sequence"/>
</dbReference>
<reference evidence="6" key="2">
    <citation type="submission" date="2010-04" db="EMBL/GenBank/DDBJ databases">
        <authorList>
            <person name="Buell R."/>
            <person name="Hamilton J."/>
            <person name="Hostetler J."/>
        </authorList>
    </citation>
    <scope>NUCLEOTIDE SEQUENCE [LARGE SCALE GENOMIC DNA]</scope>
    <source>
        <strain evidence="6">DAOM:BR144</strain>
    </source>
</reference>
<dbReference type="HOGENOM" id="CLU_005059_0_0_1"/>
<dbReference type="EnsemblProtists" id="PYU1_T000926">
    <property type="protein sequence ID" value="PYU1_T000926"/>
    <property type="gene ID" value="PYU1_G000926"/>
</dbReference>
<dbReference type="PROSITE" id="PS50005">
    <property type="entry name" value="TPR"/>
    <property type="match status" value="2"/>
</dbReference>
<dbReference type="OMA" id="YNDKADT"/>
<feature type="repeat" description="TPR" evidence="3">
    <location>
        <begin position="655"/>
        <end position="688"/>
    </location>
</feature>
<dbReference type="PANTHER" id="PTHR44858:SF1">
    <property type="entry name" value="UDP-N-ACETYLGLUCOSAMINE--PEPTIDE N-ACETYLGLUCOSAMINYLTRANSFERASE SPINDLY-RELATED"/>
    <property type="match status" value="1"/>
</dbReference>
<dbReference type="Pfam" id="PF13181">
    <property type="entry name" value="TPR_8"/>
    <property type="match status" value="1"/>
</dbReference>
<keyword evidence="2 3" id="KW-0802">TPR repeat</keyword>
<keyword evidence="6" id="KW-1185">Reference proteome</keyword>
<feature type="compositionally biased region" description="Polar residues" evidence="4">
    <location>
        <begin position="185"/>
        <end position="208"/>
    </location>
</feature>
<dbReference type="SMART" id="SM00028">
    <property type="entry name" value="TPR"/>
    <property type="match status" value="17"/>
</dbReference>
<protein>
    <submittedName>
        <fullName evidence="5">Uncharacterized protein</fullName>
    </submittedName>
</protein>
<proteinExistence type="predicted"/>
<dbReference type="EMBL" id="GL376620">
    <property type="status" value="NOT_ANNOTATED_CDS"/>
    <property type="molecule type" value="Genomic_DNA"/>
</dbReference>
<evidence type="ECO:0000313" key="6">
    <source>
        <dbReference type="Proteomes" id="UP000019132"/>
    </source>
</evidence>
<dbReference type="STRING" id="431595.K3W7I5"/>
<dbReference type="Gene3D" id="1.25.40.10">
    <property type="entry name" value="Tetratricopeptide repeat domain"/>
    <property type="match status" value="6"/>
</dbReference>
<evidence type="ECO:0000256" key="4">
    <source>
        <dbReference type="SAM" id="MobiDB-lite"/>
    </source>
</evidence>
<dbReference type="eggNOG" id="KOG1124">
    <property type="taxonomic scope" value="Eukaryota"/>
</dbReference>
<evidence type="ECO:0000313" key="5">
    <source>
        <dbReference type="EnsemblProtists" id="PYU1_T000926"/>
    </source>
</evidence>
<evidence type="ECO:0000256" key="3">
    <source>
        <dbReference type="PROSITE-ProRule" id="PRU00339"/>
    </source>
</evidence>
<reference evidence="6" key="1">
    <citation type="journal article" date="2010" name="Genome Biol.">
        <title>Genome sequence of the necrotrophic plant pathogen Pythium ultimum reveals original pathogenicity mechanisms and effector repertoire.</title>
        <authorList>
            <person name="Levesque C.A."/>
            <person name="Brouwer H."/>
            <person name="Cano L."/>
            <person name="Hamilton J.P."/>
            <person name="Holt C."/>
            <person name="Huitema E."/>
            <person name="Raffaele S."/>
            <person name="Robideau G.P."/>
            <person name="Thines M."/>
            <person name="Win J."/>
            <person name="Zerillo M.M."/>
            <person name="Beakes G.W."/>
            <person name="Boore J.L."/>
            <person name="Busam D."/>
            <person name="Dumas B."/>
            <person name="Ferriera S."/>
            <person name="Fuerstenberg S.I."/>
            <person name="Gachon C.M."/>
            <person name="Gaulin E."/>
            <person name="Govers F."/>
            <person name="Grenville-Briggs L."/>
            <person name="Horner N."/>
            <person name="Hostetler J."/>
            <person name="Jiang R.H."/>
            <person name="Johnson J."/>
            <person name="Krajaejun T."/>
            <person name="Lin H."/>
            <person name="Meijer H.J."/>
            <person name="Moore B."/>
            <person name="Morris P."/>
            <person name="Phuntmart V."/>
            <person name="Puiu D."/>
            <person name="Shetty J."/>
            <person name="Stajich J.E."/>
            <person name="Tripathy S."/>
            <person name="Wawra S."/>
            <person name="van West P."/>
            <person name="Whitty B.R."/>
            <person name="Coutinho P.M."/>
            <person name="Henrissat B."/>
            <person name="Martin F."/>
            <person name="Thomas P.D."/>
            <person name="Tyler B.M."/>
            <person name="De Vries R.P."/>
            <person name="Kamoun S."/>
            <person name="Yandell M."/>
            <person name="Tisserat N."/>
            <person name="Buell C.R."/>
        </authorList>
    </citation>
    <scope>NUCLEOTIDE SEQUENCE</scope>
    <source>
        <strain evidence="6">DAOM:BR144</strain>
    </source>
</reference>
<dbReference type="InterPro" id="IPR011990">
    <property type="entry name" value="TPR-like_helical_dom_sf"/>
</dbReference>
<feature type="region of interest" description="Disordered" evidence="4">
    <location>
        <begin position="493"/>
        <end position="513"/>
    </location>
</feature>
<sequence>MVAGIIELELFNASVAHIYFTEAINLINKQNQAQSVASNQAPAPASASSARRWQQRVMDRVKFYCHIWRSMASRIKIEMEKAVEDLNLAAAIKLEERTKGGMDDPLLLVQRTLIMLLNGHLKSAFKLLHQLSHDSNLMKKRRQKENTRKSLPHGYEWRLIVDMFGNAGLNSFNLLPLTLEKESSHLTNASQPPSTDPESVESGNNNNGDELDVHDDDDDDDADAIAAAAREEERLAAAIVKYALSKKTTERGTMGFNVLQVETLDKFFESGLIKLSSSGSISQATPFFQAILSIDESYLPPTNFASLELLKCKEQDCMEEKLYNCFVRLGKRSRWLHKKVRWKFEAFIDANLAYVYLPSDMETLWHRARLLQDQRNYISAINDLSGCLELMSPQITWEKGKKSSSKVKGIFLNETKKTQWLQLLLERGCLEMALKKWEKAIQDLTMVISQVGKTNPLIEASAYESRSTSLIHLNRFGHAIQDLQHLLEMDRRHNASPSPDKASYTAARGNPDSKQSDEHLLNCILIGNLYCQLALDQMKVSATVSQKNTAFTPFILEQIKTMHLNVGFLTKAAEYYDEALMISPEHFLVYYFRGRMLALSAQPKKAAECLSDCLRRHPMFLPALFLRGCIYAQQSLTILALADFYRVRHRAPSYPNLHTSIGFCHFDSGSLKKAVEALTEAVQQNPGDVDALYMRGCALQELFVLENAVKDFTHVLMIQPEHFRALYQRSVCRTLFQNYRDALDDLMQVIKVRPEWKEAWSVHAYASFCCGHYEDAIISYGKAIDLKDAVAPSGDNSGLTASQRDSQLFLYRSLTNMHANHLQMALLDVDLALKRDHENYIGFVAKAFLLLKLGERDKAMQVLLHALPHYKRMRLMSPSDVLDSERDKMLQKTRDVQRSMSFVANSFTTNGSSGFPAAASASSSSPAKKAADSSKDSVAKTTASAEVIFAFRKVAREEQEQPSPRKATLTLGAKIDSSDANLDQLVSASLLKRQARNAKFLRAIKKLTFEYRVLKALENATSAKYKKNEQRARVLSDLLHPKARVSWPKGTLTSNILVWAFNVLGTFHLGSRKVDDALMTFSLAIQAHPFNAVTYFNRGNAFLCNDVLASAVSGFQDAIEVEETCFQAYNNMGVALFHQKRLDDAHNAFSSGLHHGDEDQKQKAVLLYNLGVVLQHLDKQDEAMELYQQAITLDGSRTEFFNNRSSILHQQLRFSVALEDYNRALALENNDGPENAENVDWLSNARGNKRIEARLNRAQLFITMGNCTIAMQDLHAVLGNLEMPSDIGPTRSTQVGGLAASPPSTSASSTAAADKELAEKLLAFCLKWKAAMRIAVHDFLFGLDTFPCFRIFELFSFFGQQLTGHEEGDMDQRLAPLPIADASYFDYERAFGHWTASVSHTISTRTTMSVMAM</sequence>
<dbReference type="VEuPathDB" id="FungiDB:PYU1_G000926"/>
<feature type="repeat" description="TPR" evidence="3">
    <location>
        <begin position="1164"/>
        <end position="1197"/>
    </location>
</feature>
<dbReference type="eggNOG" id="KOG1126">
    <property type="taxonomic scope" value="Eukaryota"/>
</dbReference>
<reference evidence="5" key="3">
    <citation type="submission" date="2015-02" db="UniProtKB">
        <authorList>
            <consortium name="EnsemblProtists"/>
        </authorList>
    </citation>
    <scope>IDENTIFICATION</scope>
    <source>
        <strain evidence="5">DAOM BR144</strain>
    </source>
</reference>
<dbReference type="InterPro" id="IPR019734">
    <property type="entry name" value="TPR_rpt"/>
</dbReference>
<dbReference type="PANTHER" id="PTHR44858">
    <property type="entry name" value="TETRATRICOPEPTIDE REPEAT PROTEIN 6"/>
    <property type="match status" value="1"/>
</dbReference>
<dbReference type="InParanoid" id="K3W7I5"/>
<feature type="compositionally biased region" description="Low complexity" evidence="4">
    <location>
        <begin position="1299"/>
        <end position="1310"/>
    </location>
</feature>
<keyword evidence="1" id="KW-0677">Repeat</keyword>
<feature type="compositionally biased region" description="Acidic residues" evidence="4">
    <location>
        <begin position="209"/>
        <end position="220"/>
    </location>
</feature>
<feature type="region of interest" description="Disordered" evidence="4">
    <location>
        <begin position="184"/>
        <end position="220"/>
    </location>
</feature>
<name>K3W7I5_GLOUD</name>
<dbReference type="InterPro" id="IPR050498">
    <property type="entry name" value="Ycf3"/>
</dbReference>
<accession>K3W7I5</accession>
<evidence type="ECO:0000256" key="1">
    <source>
        <dbReference type="ARBA" id="ARBA00022737"/>
    </source>
</evidence>
<evidence type="ECO:0000256" key="2">
    <source>
        <dbReference type="ARBA" id="ARBA00022803"/>
    </source>
</evidence>